<evidence type="ECO:0000256" key="1">
    <source>
        <dbReference type="SAM" id="Phobius"/>
    </source>
</evidence>
<dbReference type="InterPro" id="IPR025101">
    <property type="entry name" value="DUF4012"/>
</dbReference>
<dbReference type="AlphaFoldDB" id="A0A2M8KT59"/>
<proteinExistence type="predicted"/>
<name>A0A2M8KT59_9BACT</name>
<sequence length="617" mass="69761">SHIPRAASIDKPFLATAYFFSFLKWIIGAIVCVNIAYITLLGVLLFLLSDISQSTSIKQIEKKMPVAKTTYAAAQGLSVISRNTLFWLPTKGLSTLLNASGSTLSLIDEGMDFVDNYTAFTTLLLQKNKGPQEMAQIQLRLSAIDENTKTLIKETNNMRNNWVRVPAFMLEEKKKNILNQLSTANQYLTVLRGVQKNVPEFFGEDKTRRYLVLFMNNMELRPGGGFIGSVGVVEFDRYTLTQLRIYDVYSLDGQLKTHIDPPQPIRKYLSQPHWFLRDSNFSPDFPTNAEEALSFVRKEVGWDSFNGVVGVTLSAVQDTIDAFPGLVVADYDEHITSDNFFIKTEGHAEDNFFSGSHNKKNFLEAVVRAVRLRLETGDFDKVLLAKKVSNLLDEKFIVLHFSNQQLQSMAENNSWSGSIAQQQCKTQETCFLDYVYVVDSNLGVNKANFYMQRAIRLFVDIAAKGEVKNRLGIEYRNESSSKSLIGGEYKNYVQVVLPKDIRITDVSIDRSSLSEYEVHTKDLKTVGLWVTIPPGVSRTVVIEYDFVRKIDKKTTYQLIVQKQIGSINNDFIFEMSSPSTMGAAKTNFPAVVQSDQLVYNTFLEKDRLLLVSFSPDE</sequence>
<evidence type="ECO:0000313" key="2">
    <source>
        <dbReference type="EMBL" id="PJE63091.1"/>
    </source>
</evidence>
<keyword evidence="1" id="KW-1133">Transmembrane helix</keyword>
<feature type="transmembrane region" description="Helical" evidence="1">
    <location>
        <begin position="22"/>
        <end position="48"/>
    </location>
</feature>
<organism evidence="2 3">
    <name type="scientific">Candidatus Roizmanbacteria bacterium CG10_big_fil_rev_8_21_14_0_10_39_6</name>
    <dbReference type="NCBI Taxonomy" id="1974853"/>
    <lineage>
        <taxon>Bacteria</taxon>
        <taxon>Candidatus Roizmaniibacteriota</taxon>
    </lineage>
</organism>
<keyword evidence="1" id="KW-0472">Membrane</keyword>
<evidence type="ECO:0000313" key="3">
    <source>
        <dbReference type="Proteomes" id="UP000229554"/>
    </source>
</evidence>
<evidence type="ECO:0008006" key="4">
    <source>
        <dbReference type="Google" id="ProtNLM"/>
    </source>
</evidence>
<feature type="non-terminal residue" evidence="2">
    <location>
        <position position="1"/>
    </location>
</feature>
<keyword evidence="1" id="KW-0812">Transmembrane</keyword>
<dbReference type="EMBL" id="PFED01000054">
    <property type="protein sequence ID" value="PJE63091.1"/>
    <property type="molecule type" value="Genomic_DNA"/>
</dbReference>
<reference evidence="3" key="1">
    <citation type="submission" date="2017-09" db="EMBL/GenBank/DDBJ databases">
        <title>Depth-based differentiation of microbial function through sediment-hosted aquifers and enrichment of novel symbionts in the deep terrestrial subsurface.</title>
        <authorList>
            <person name="Probst A.J."/>
            <person name="Ladd B."/>
            <person name="Jarett J.K."/>
            <person name="Geller-Mcgrath D.E."/>
            <person name="Sieber C.M.K."/>
            <person name="Emerson J.B."/>
            <person name="Anantharaman K."/>
            <person name="Thomas B.C."/>
            <person name="Malmstrom R."/>
            <person name="Stieglmeier M."/>
            <person name="Klingl A."/>
            <person name="Woyke T."/>
            <person name="Ryan C.M."/>
            <person name="Banfield J.F."/>
        </authorList>
    </citation>
    <scope>NUCLEOTIDE SEQUENCE [LARGE SCALE GENOMIC DNA]</scope>
</reference>
<dbReference type="Pfam" id="PF13196">
    <property type="entry name" value="DUF4012"/>
    <property type="match status" value="1"/>
</dbReference>
<comment type="caution">
    <text evidence="2">The sequence shown here is derived from an EMBL/GenBank/DDBJ whole genome shotgun (WGS) entry which is preliminary data.</text>
</comment>
<accession>A0A2M8KT59</accession>
<protein>
    <recommendedName>
        <fullName evidence="4">DUF4012 domain-containing protein</fullName>
    </recommendedName>
</protein>
<dbReference type="Proteomes" id="UP000229554">
    <property type="component" value="Unassembled WGS sequence"/>
</dbReference>
<gene>
    <name evidence="2" type="ORF">COU88_01335</name>
</gene>